<evidence type="ECO:0000256" key="2">
    <source>
        <dbReference type="ARBA" id="ARBA00005810"/>
    </source>
</evidence>
<dbReference type="EMBL" id="SGVY01000020">
    <property type="protein sequence ID" value="TFH80534.1"/>
    <property type="molecule type" value="Genomic_DNA"/>
</dbReference>
<dbReference type="GO" id="GO:0005524">
    <property type="term" value="F:ATP binding"/>
    <property type="evidence" value="ECO:0007669"/>
    <property type="project" value="UniProtKB-KW"/>
</dbReference>
<evidence type="ECO:0000256" key="10">
    <source>
        <dbReference type="ARBA" id="ARBA00029409"/>
    </source>
</evidence>
<evidence type="ECO:0000256" key="1">
    <source>
        <dbReference type="ARBA" id="ARBA00005051"/>
    </source>
</evidence>
<name>A0A4Y8VJ95_9BACT</name>
<evidence type="ECO:0000313" key="16">
    <source>
        <dbReference type="Proteomes" id="UP000297872"/>
    </source>
</evidence>
<organism evidence="15 16">
    <name type="scientific">Segatella hominis</name>
    <dbReference type="NCBI Taxonomy" id="2518605"/>
    <lineage>
        <taxon>Bacteria</taxon>
        <taxon>Pseudomonadati</taxon>
        <taxon>Bacteroidota</taxon>
        <taxon>Bacteroidia</taxon>
        <taxon>Bacteroidales</taxon>
        <taxon>Prevotellaceae</taxon>
        <taxon>Segatella</taxon>
    </lineage>
</organism>
<evidence type="ECO:0000256" key="4">
    <source>
        <dbReference type="ARBA" id="ARBA00016218"/>
    </source>
</evidence>
<reference evidence="15 16" key="1">
    <citation type="submission" date="2019-02" db="EMBL/GenBank/DDBJ databases">
        <title>Draft Genome Sequence of the Prevotella sp. BCRC 81118, Isolated from Human Feces.</title>
        <authorList>
            <person name="Huang C.-H."/>
        </authorList>
    </citation>
    <scope>NUCLEOTIDE SEQUENCE [LARGE SCALE GENOMIC DNA]</scope>
    <source>
        <strain evidence="15 16">BCRC 81118</strain>
    </source>
</reference>
<proteinExistence type="inferred from homology"/>
<comment type="function">
    <text evidence="10">Catalyzes the transfer of pyrophosphate from adenosine triphosphate (ATP) to 6-hydroxymethyl-7,8-dihydropterin, an enzymatic step in folate biosynthesis pathway.</text>
</comment>
<feature type="coiled-coil region" evidence="13">
    <location>
        <begin position="57"/>
        <end position="84"/>
    </location>
</feature>
<keyword evidence="9" id="KW-0289">Folate biosynthesis</keyword>
<evidence type="ECO:0000256" key="8">
    <source>
        <dbReference type="ARBA" id="ARBA00022840"/>
    </source>
</evidence>
<evidence type="ECO:0000256" key="12">
    <source>
        <dbReference type="ARBA" id="ARBA00033413"/>
    </source>
</evidence>
<dbReference type="OrthoDB" id="1082296at2"/>
<keyword evidence="16" id="KW-1185">Reference proteome</keyword>
<protein>
    <recommendedName>
        <fullName evidence="4">2-amino-4-hydroxy-6-hydroxymethyldihydropteridine pyrophosphokinase</fullName>
        <ecNumber evidence="3">2.7.6.3</ecNumber>
    </recommendedName>
    <alternativeName>
        <fullName evidence="11">6-hydroxymethyl-7,8-dihydropterin pyrophosphokinase</fullName>
    </alternativeName>
    <alternativeName>
        <fullName evidence="12">7,8-dihydro-6-hydroxymethylpterin-pyrophosphokinase</fullName>
    </alternativeName>
</protein>
<sequence>MSVRILIALGSNHEQEKNVAFAMERLHSFFPSISFSRMLWTEPIGIASDRFVNALALADTDKEQEEVERILKQVEKECGRTREEKMRNIIRLDLDLLQWGTVRLREQDWERDYIRLLLQEMQWAF</sequence>
<dbReference type="SUPFAM" id="SSF55083">
    <property type="entry name" value="6-hydroxymethyl-7,8-dihydropterin pyrophosphokinase, HPPK"/>
    <property type="match status" value="1"/>
</dbReference>
<dbReference type="PANTHER" id="PTHR43071:SF1">
    <property type="entry name" value="2-AMINO-4-HYDROXY-6-HYDROXYMETHYLDIHYDROPTERIDINE PYROPHOSPHOKINASE"/>
    <property type="match status" value="1"/>
</dbReference>
<comment type="caution">
    <text evidence="15">The sequence shown here is derived from an EMBL/GenBank/DDBJ whole genome shotgun (WGS) entry which is preliminary data.</text>
</comment>
<keyword evidence="7 15" id="KW-0418">Kinase</keyword>
<evidence type="ECO:0000256" key="6">
    <source>
        <dbReference type="ARBA" id="ARBA00022741"/>
    </source>
</evidence>
<dbReference type="InterPro" id="IPR035907">
    <property type="entry name" value="Hppk_sf"/>
</dbReference>
<dbReference type="Proteomes" id="UP000297872">
    <property type="component" value="Unassembled WGS sequence"/>
</dbReference>
<evidence type="ECO:0000256" key="5">
    <source>
        <dbReference type="ARBA" id="ARBA00022679"/>
    </source>
</evidence>
<dbReference type="AlphaFoldDB" id="A0A4Y8VJ95"/>
<dbReference type="GO" id="GO:0046654">
    <property type="term" value="P:tetrahydrofolate biosynthetic process"/>
    <property type="evidence" value="ECO:0007669"/>
    <property type="project" value="UniProtKB-UniPathway"/>
</dbReference>
<accession>A0A4Y8VJ95</accession>
<keyword evidence="8" id="KW-0067">ATP-binding</keyword>
<evidence type="ECO:0000256" key="3">
    <source>
        <dbReference type="ARBA" id="ARBA00013253"/>
    </source>
</evidence>
<dbReference type="GO" id="GO:0003848">
    <property type="term" value="F:2-amino-4-hydroxy-6-hydroxymethyldihydropteridine diphosphokinase activity"/>
    <property type="evidence" value="ECO:0007669"/>
    <property type="project" value="UniProtKB-EC"/>
</dbReference>
<evidence type="ECO:0000256" key="11">
    <source>
        <dbReference type="ARBA" id="ARBA00029766"/>
    </source>
</evidence>
<feature type="domain" description="7,8-dihydro-6-hydroxymethylpterin-pyrophosphokinase" evidence="14">
    <location>
        <begin position="7"/>
        <end position="119"/>
    </location>
</feature>
<dbReference type="GO" id="GO:0046656">
    <property type="term" value="P:folic acid biosynthetic process"/>
    <property type="evidence" value="ECO:0007669"/>
    <property type="project" value="UniProtKB-KW"/>
</dbReference>
<evidence type="ECO:0000256" key="7">
    <source>
        <dbReference type="ARBA" id="ARBA00022777"/>
    </source>
</evidence>
<keyword evidence="6" id="KW-0547">Nucleotide-binding</keyword>
<dbReference type="GO" id="GO:0016301">
    <property type="term" value="F:kinase activity"/>
    <property type="evidence" value="ECO:0007669"/>
    <property type="project" value="UniProtKB-KW"/>
</dbReference>
<comment type="similarity">
    <text evidence="2">Belongs to the HPPK family.</text>
</comment>
<dbReference type="RefSeq" id="WP_134843527.1">
    <property type="nucleotide sequence ID" value="NZ_SGVY01000020.1"/>
</dbReference>
<evidence type="ECO:0000259" key="14">
    <source>
        <dbReference type="Pfam" id="PF01288"/>
    </source>
</evidence>
<keyword evidence="5" id="KW-0808">Transferase</keyword>
<evidence type="ECO:0000256" key="13">
    <source>
        <dbReference type="SAM" id="Coils"/>
    </source>
</evidence>
<gene>
    <name evidence="15" type="ORF">EXN75_08880</name>
</gene>
<dbReference type="InterPro" id="IPR000550">
    <property type="entry name" value="Hppk"/>
</dbReference>
<comment type="pathway">
    <text evidence="1">Cofactor biosynthesis; tetrahydrofolate biosynthesis; 2-amino-4-hydroxy-6-hydroxymethyl-7,8-dihydropteridine diphosphate from 7,8-dihydroneopterin triphosphate: step 4/4.</text>
</comment>
<dbReference type="GeneID" id="302995400"/>
<dbReference type="Gene3D" id="3.30.70.560">
    <property type="entry name" value="7,8-Dihydro-6-hydroxymethylpterin-pyrophosphokinase HPPK"/>
    <property type="match status" value="1"/>
</dbReference>
<dbReference type="Pfam" id="PF01288">
    <property type="entry name" value="HPPK"/>
    <property type="match status" value="1"/>
</dbReference>
<evidence type="ECO:0000313" key="15">
    <source>
        <dbReference type="EMBL" id="TFH80534.1"/>
    </source>
</evidence>
<evidence type="ECO:0000256" key="9">
    <source>
        <dbReference type="ARBA" id="ARBA00022909"/>
    </source>
</evidence>
<dbReference type="UniPathway" id="UPA00077">
    <property type="reaction ID" value="UER00155"/>
</dbReference>
<keyword evidence="13" id="KW-0175">Coiled coil</keyword>
<dbReference type="EC" id="2.7.6.3" evidence="3"/>
<dbReference type="PANTHER" id="PTHR43071">
    <property type="entry name" value="2-AMINO-4-HYDROXY-6-HYDROXYMETHYLDIHYDROPTERIDINE PYROPHOSPHOKINASE"/>
    <property type="match status" value="1"/>
</dbReference>